<dbReference type="Pfam" id="PF02743">
    <property type="entry name" value="dCache_1"/>
    <property type="match status" value="1"/>
</dbReference>
<reference evidence="13 14" key="1">
    <citation type="submission" date="2019-01" db="EMBL/GenBank/DDBJ databases">
        <title>Draft genomes of a novel of Aminipila strains.</title>
        <authorList>
            <person name="Ma S."/>
        </authorList>
    </citation>
    <scope>NUCLEOTIDE SEQUENCE [LARGE SCALE GENOMIC DNA]</scope>
    <source>
        <strain evidence="14">JN-39</strain>
    </source>
</reference>
<sequence length="675" mass="72408">MIRSLIGVRNHILKMLVKERKRDSMNSIKKKILAITLVLLLLSLSVVSIVFTAMSLNGTLNTIQAIMGETAVTAAKAVDNKLISTENVIQELGTLARLSNAESTLESKQEILDSKVKKYNFVDLTATDLAGVSLDRNNYSDKEYYRKASEGKVVVTSPEIAADGNVTIHIAAPLWKDGLYDTEIVGTIIATLDGTYLSDITNSIKVGKTGQCYLINKQGTTIADPDFETVKAQDNSSQNAKTDSTLKELAELEQRGIKGENCFGSMEFGGIKKLVFLTPVPDTDGWVLGVTVEKSEFMKSIYAAVALCIGISAAALILAIIIMISFATKLVRPIQEMEHVVYEISKGNFDVDVSYQSSDEVGKMADSMRTMISSTKNIIMDTSKALGEMAQGNFDVHSEVEYVGIYQNIKSAVHKIVSELSQTLYNIKVSAEQVNLGAEQVSSGSQSLAQGSVEQASSIEELLAAVNLISNDIKESAQNADHANSQSSRVKKELEHSKEQMDKMTASMGEISEKSTEISKIIKTIEDIAFQTNILALNAAVEAARAGTAGKGFAVVADEVRNLAGKSAEAAQNTTALIEDTVRAVEDGNSIAAETAEVIHTVVENTKQVVASVTQIAKASAKQADSITQITMGLDQISSVVQSNSATAEQSAAASEELSGQASLLQSEVSKFTLQ</sequence>
<dbReference type="GO" id="GO:0006935">
    <property type="term" value="P:chemotaxis"/>
    <property type="evidence" value="ECO:0007669"/>
    <property type="project" value="UniProtKB-KW"/>
</dbReference>
<dbReference type="CDD" id="cd11386">
    <property type="entry name" value="MCP_signal"/>
    <property type="match status" value="1"/>
</dbReference>
<evidence type="ECO:0000256" key="7">
    <source>
        <dbReference type="ARBA" id="ARBA00029447"/>
    </source>
</evidence>
<dbReference type="CDD" id="cd06225">
    <property type="entry name" value="HAMP"/>
    <property type="match status" value="1"/>
</dbReference>
<dbReference type="PANTHER" id="PTHR43531">
    <property type="entry name" value="PROTEIN ICFG"/>
    <property type="match status" value="1"/>
</dbReference>
<dbReference type="CDD" id="cd12912">
    <property type="entry name" value="PDC2_MCP_like"/>
    <property type="match status" value="1"/>
</dbReference>
<dbReference type="PROSITE" id="PS50885">
    <property type="entry name" value="HAMP"/>
    <property type="match status" value="1"/>
</dbReference>
<feature type="region of interest" description="Disordered" evidence="9">
    <location>
        <begin position="477"/>
        <end position="498"/>
    </location>
</feature>
<evidence type="ECO:0000256" key="10">
    <source>
        <dbReference type="SAM" id="Phobius"/>
    </source>
</evidence>
<name>A0A410PVY9_9FIRM</name>
<dbReference type="SMART" id="SM00304">
    <property type="entry name" value="HAMP"/>
    <property type="match status" value="1"/>
</dbReference>
<dbReference type="GO" id="GO:0005886">
    <property type="term" value="C:plasma membrane"/>
    <property type="evidence" value="ECO:0007669"/>
    <property type="project" value="UniProtKB-SubCell"/>
</dbReference>
<evidence type="ECO:0000256" key="9">
    <source>
        <dbReference type="SAM" id="MobiDB-lite"/>
    </source>
</evidence>
<proteinExistence type="inferred from homology"/>
<feature type="transmembrane region" description="Helical" evidence="10">
    <location>
        <begin position="301"/>
        <end position="327"/>
    </location>
</feature>
<dbReference type="InterPro" id="IPR004090">
    <property type="entry name" value="Chemotax_Me-accpt_rcpt"/>
</dbReference>
<keyword evidence="2" id="KW-1003">Cell membrane</keyword>
<dbReference type="GO" id="GO:0007165">
    <property type="term" value="P:signal transduction"/>
    <property type="evidence" value="ECO:0007669"/>
    <property type="project" value="UniProtKB-KW"/>
</dbReference>
<dbReference type="SMART" id="SM00283">
    <property type="entry name" value="MA"/>
    <property type="match status" value="1"/>
</dbReference>
<comment type="similarity">
    <text evidence="7">Belongs to the methyl-accepting chemotaxis (MCP) protein family.</text>
</comment>
<evidence type="ECO:0000313" key="13">
    <source>
        <dbReference type="EMBL" id="QAT43088.1"/>
    </source>
</evidence>
<evidence type="ECO:0000313" key="14">
    <source>
        <dbReference type="Proteomes" id="UP000287601"/>
    </source>
</evidence>
<dbReference type="RefSeq" id="WP_128745737.1">
    <property type="nucleotide sequence ID" value="NZ_CP035281.1"/>
</dbReference>
<dbReference type="InterPro" id="IPR033479">
    <property type="entry name" value="dCache_1"/>
</dbReference>
<keyword evidence="6 10" id="KW-0472">Membrane</keyword>
<keyword evidence="5 10" id="KW-1133">Transmembrane helix</keyword>
<dbReference type="SUPFAM" id="SSF58104">
    <property type="entry name" value="Methyl-accepting chemotaxis protein (MCP) signaling domain"/>
    <property type="match status" value="1"/>
</dbReference>
<dbReference type="EMBL" id="CP035281">
    <property type="protein sequence ID" value="QAT43088.1"/>
    <property type="molecule type" value="Genomic_DNA"/>
</dbReference>
<dbReference type="AlphaFoldDB" id="A0A410PVY9"/>
<evidence type="ECO:0000256" key="8">
    <source>
        <dbReference type="PROSITE-ProRule" id="PRU00284"/>
    </source>
</evidence>
<dbReference type="Gene3D" id="6.10.340.10">
    <property type="match status" value="1"/>
</dbReference>
<dbReference type="InterPro" id="IPR051310">
    <property type="entry name" value="MCP_chemotaxis"/>
</dbReference>
<dbReference type="Proteomes" id="UP000287601">
    <property type="component" value="Chromosome"/>
</dbReference>
<evidence type="ECO:0000259" key="11">
    <source>
        <dbReference type="PROSITE" id="PS50111"/>
    </source>
</evidence>
<evidence type="ECO:0000256" key="1">
    <source>
        <dbReference type="ARBA" id="ARBA00004651"/>
    </source>
</evidence>
<dbReference type="InterPro" id="IPR003660">
    <property type="entry name" value="HAMP_dom"/>
</dbReference>
<organism evidence="13 14">
    <name type="scientific">Aminipila luticellarii</name>
    <dbReference type="NCBI Taxonomy" id="2507160"/>
    <lineage>
        <taxon>Bacteria</taxon>
        <taxon>Bacillati</taxon>
        <taxon>Bacillota</taxon>
        <taxon>Clostridia</taxon>
        <taxon>Peptostreptococcales</taxon>
        <taxon>Anaerovoracaceae</taxon>
        <taxon>Aminipila</taxon>
    </lineage>
</organism>
<dbReference type="PANTHER" id="PTHR43531:SF11">
    <property type="entry name" value="METHYL-ACCEPTING CHEMOTAXIS PROTEIN 3"/>
    <property type="match status" value="1"/>
</dbReference>
<dbReference type="Gene3D" id="3.30.450.20">
    <property type="entry name" value="PAS domain"/>
    <property type="match status" value="1"/>
</dbReference>
<accession>A0A410PVY9</accession>
<gene>
    <name evidence="13" type="ORF">EQM06_07475</name>
</gene>
<protein>
    <submittedName>
        <fullName evidence="13">Methyl-accepting chemotaxis protein</fullName>
    </submittedName>
</protein>
<keyword evidence="3" id="KW-0145">Chemotaxis</keyword>
<evidence type="ECO:0000256" key="5">
    <source>
        <dbReference type="ARBA" id="ARBA00022989"/>
    </source>
</evidence>
<dbReference type="GO" id="GO:0004888">
    <property type="term" value="F:transmembrane signaling receptor activity"/>
    <property type="evidence" value="ECO:0007669"/>
    <property type="project" value="InterPro"/>
</dbReference>
<comment type="subcellular location">
    <subcellularLocation>
        <location evidence="1">Cell membrane</location>
        <topology evidence="1">Multi-pass membrane protein</topology>
    </subcellularLocation>
</comment>
<evidence type="ECO:0000259" key="12">
    <source>
        <dbReference type="PROSITE" id="PS50885"/>
    </source>
</evidence>
<keyword evidence="14" id="KW-1185">Reference proteome</keyword>
<dbReference type="Gene3D" id="1.10.287.950">
    <property type="entry name" value="Methyl-accepting chemotaxis protein"/>
    <property type="match status" value="1"/>
</dbReference>
<dbReference type="InterPro" id="IPR004089">
    <property type="entry name" value="MCPsignal_dom"/>
</dbReference>
<feature type="domain" description="Methyl-accepting transducer" evidence="11">
    <location>
        <begin position="430"/>
        <end position="659"/>
    </location>
</feature>
<dbReference type="OrthoDB" id="1761868at2"/>
<dbReference type="PROSITE" id="PS50111">
    <property type="entry name" value="CHEMOTAXIS_TRANSDUC_2"/>
    <property type="match status" value="1"/>
</dbReference>
<feature type="compositionally biased region" description="Polar residues" evidence="9">
    <location>
        <begin position="477"/>
        <end position="488"/>
    </location>
</feature>
<dbReference type="Pfam" id="PF00672">
    <property type="entry name" value="HAMP"/>
    <property type="match status" value="1"/>
</dbReference>
<feature type="domain" description="HAMP" evidence="12">
    <location>
        <begin position="328"/>
        <end position="380"/>
    </location>
</feature>
<dbReference type="KEGG" id="amij:EQM06_07475"/>
<keyword evidence="4 10" id="KW-0812">Transmembrane</keyword>
<dbReference type="PRINTS" id="PR00260">
    <property type="entry name" value="CHEMTRNSDUCR"/>
</dbReference>
<evidence type="ECO:0000256" key="4">
    <source>
        <dbReference type="ARBA" id="ARBA00022692"/>
    </source>
</evidence>
<evidence type="ECO:0000256" key="3">
    <source>
        <dbReference type="ARBA" id="ARBA00022500"/>
    </source>
</evidence>
<keyword evidence="8" id="KW-0807">Transducer</keyword>
<evidence type="ECO:0000256" key="2">
    <source>
        <dbReference type="ARBA" id="ARBA00022475"/>
    </source>
</evidence>
<dbReference type="Pfam" id="PF00015">
    <property type="entry name" value="MCPsignal"/>
    <property type="match status" value="1"/>
</dbReference>
<evidence type="ECO:0000256" key="6">
    <source>
        <dbReference type="ARBA" id="ARBA00023136"/>
    </source>
</evidence>